<keyword evidence="6" id="KW-0493">Microtubule</keyword>
<evidence type="ECO:0000256" key="8">
    <source>
        <dbReference type="ARBA" id="ARBA00023054"/>
    </source>
</evidence>
<evidence type="ECO:0000313" key="16">
    <source>
        <dbReference type="Ensembl" id="ENSKMAP00000012255.1"/>
    </source>
</evidence>
<dbReference type="GO" id="GO:0005794">
    <property type="term" value="C:Golgi apparatus"/>
    <property type="evidence" value="ECO:0007669"/>
    <property type="project" value="TreeGrafter"/>
</dbReference>
<keyword evidence="8 13" id="KW-0175">Coiled coil</keyword>
<dbReference type="CTD" id="2622"/>
<protein>
    <recommendedName>
        <fullName evidence="4">Dynein regulatory complex subunit 4</fullName>
    </recommendedName>
    <alternativeName>
        <fullName evidence="12">Growth arrest-specific protein 8</fullName>
    </alternativeName>
</protein>
<keyword evidence="9" id="KW-0969">Cilium</keyword>
<organism evidence="16 17">
    <name type="scientific">Kryptolebias marmoratus</name>
    <name type="common">Mangrove killifish</name>
    <name type="synonym">Rivulus marmoratus</name>
    <dbReference type="NCBI Taxonomy" id="37003"/>
    <lineage>
        <taxon>Eukaryota</taxon>
        <taxon>Metazoa</taxon>
        <taxon>Chordata</taxon>
        <taxon>Craniata</taxon>
        <taxon>Vertebrata</taxon>
        <taxon>Euteleostomi</taxon>
        <taxon>Actinopterygii</taxon>
        <taxon>Neopterygii</taxon>
        <taxon>Teleostei</taxon>
        <taxon>Neoteleostei</taxon>
        <taxon>Acanthomorphata</taxon>
        <taxon>Ovalentaria</taxon>
        <taxon>Atherinomorphae</taxon>
        <taxon>Cyprinodontiformes</taxon>
        <taxon>Rivulidae</taxon>
        <taxon>Kryptolebias</taxon>
    </lineage>
</organism>
<feature type="coiled-coil region" evidence="13">
    <location>
        <begin position="176"/>
        <end position="214"/>
    </location>
</feature>
<evidence type="ECO:0000256" key="9">
    <source>
        <dbReference type="ARBA" id="ARBA00023069"/>
    </source>
</evidence>
<evidence type="ECO:0000256" key="3">
    <source>
        <dbReference type="ARBA" id="ARBA00009859"/>
    </source>
</evidence>
<evidence type="ECO:0000256" key="12">
    <source>
        <dbReference type="ARBA" id="ARBA00031568"/>
    </source>
</evidence>
<evidence type="ECO:0000256" key="7">
    <source>
        <dbReference type="ARBA" id="ARBA00022846"/>
    </source>
</evidence>
<dbReference type="GO" id="GO:0031267">
    <property type="term" value="F:small GTPase binding"/>
    <property type="evidence" value="ECO:0007669"/>
    <property type="project" value="InterPro"/>
</dbReference>
<evidence type="ECO:0000313" key="17">
    <source>
        <dbReference type="Proteomes" id="UP000264800"/>
    </source>
</evidence>
<dbReference type="InterPro" id="IPR025593">
    <property type="entry name" value="GAS8_dom"/>
</dbReference>
<sequence>MPPKRKDAITKPSNAKPPTLINGLTKEELSKEQMEEHIARLREELDREREERNYFQLERDKIHTFREITERKLEEVRAKLKNLERAVEEDDGHHRVENKVYKQKMKHLLCEHQNTTSELKADRLAAAEVLQEEQEVLEEELYEKMRAIMVNMQALRSEDRVRELELKHEEEMAATRDNLEKVLAETTARYEEKLQLLRRELETLKQNESSERELHWNGHMAALTEDHNELFRDAKAVVSNVMQDAKATDKFTEEIAERKMKLRKMSQDKKSVLQENLRLTELIAEVRMENAYVERKTKFLSENDIKIPKRKVLETLKTDHEVLEARFSELQLERDGLLESFGQNMQRMREEADLPNSLLERKLQSLVESLEQIQARLQAVLSAPNMDHTALTGIADKVEEKIESRNLTIRSLEHQRDLISKARKDLLLTIVTKQTALTIRSPEDHESGT</sequence>
<dbReference type="OrthoDB" id="767661at2759"/>
<dbReference type="RefSeq" id="XP_017295341.1">
    <property type="nucleotide sequence ID" value="XM_017439852.3"/>
</dbReference>
<dbReference type="GeneTree" id="ENSGT00390000009477"/>
<dbReference type="AlphaFoldDB" id="A0A3Q3A8L1"/>
<name>A0A3Q3A8L1_KRYMA</name>
<evidence type="ECO:0000256" key="14">
    <source>
        <dbReference type="SAM" id="MobiDB-lite"/>
    </source>
</evidence>
<dbReference type="KEGG" id="kmr:108250115"/>
<dbReference type="GO" id="GO:0008017">
    <property type="term" value="F:microtubule binding"/>
    <property type="evidence" value="ECO:0007669"/>
    <property type="project" value="InterPro"/>
</dbReference>
<feature type="domain" description="Growth arrest-specific protein 8" evidence="15">
    <location>
        <begin position="223"/>
        <end position="412"/>
    </location>
</feature>
<dbReference type="Ensembl" id="ENSKMAT00000012439.1">
    <property type="protein sequence ID" value="ENSKMAP00000012255.1"/>
    <property type="gene ID" value="ENSKMAG00000009215.1"/>
</dbReference>
<dbReference type="GO" id="GO:0005874">
    <property type="term" value="C:microtubule"/>
    <property type="evidence" value="ECO:0007669"/>
    <property type="project" value="UniProtKB-KW"/>
</dbReference>
<evidence type="ECO:0000256" key="6">
    <source>
        <dbReference type="ARBA" id="ARBA00022701"/>
    </source>
</evidence>
<dbReference type="PANTHER" id="PTHR31543:SF0">
    <property type="entry name" value="DYNEIN REGULATORY COMPLEX SUBUNIT 4"/>
    <property type="match status" value="1"/>
</dbReference>
<dbReference type="OMA" id="SVFYNFQ"/>
<dbReference type="Pfam" id="PF13851">
    <property type="entry name" value="GAS"/>
    <property type="match status" value="1"/>
</dbReference>
<dbReference type="GeneID" id="108250115"/>
<proteinExistence type="inferred from homology"/>
<keyword evidence="10" id="KW-0206">Cytoskeleton</keyword>
<accession>A0A3Q3A8L1</accession>
<evidence type="ECO:0000256" key="10">
    <source>
        <dbReference type="ARBA" id="ARBA00023212"/>
    </source>
</evidence>
<reference evidence="16" key="2">
    <citation type="submission" date="2025-09" db="UniProtKB">
        <authorList>
            <consortium name="Ensembl"/>
        </authorList>
    </citation>
    <scope>IDENTIFICATION</scope>
</reference>
<evidence type="ECO:0000256" key="11">
    <source>
        <dbReference type="ARBA" id="ARBA00023273"/>
    </source>
</evidence>
<keyword evidence="7" id="KW-0282">Flagellum</keyword>
<comment type="similarity">
    <text evidence="3">Belongs to the DRC4 family.</text>
</comment>
<evidence type="ECO:0000256" key="4">
    <source>
        <dbReference type="ARBA" id="ARBA00021301"/>
    </source>
</evidence>
<keyword evidence="5" id="KW-0963">Cytoplasm</keyword>
<evidence type="ECO:0000256" key="5">
    <source>
        <dbReference type="ARBA" id="ARBA00022490"/>
    </source>
</evidence>
<comment type="subcellular location">
    <subcellularLocation>
        <location evidence="1">Cell projection</location>
        <location evidence="1">Cilium</location>
        <location evidence="1">Flagellum</location>
    </subcellularLocation>
    <subcellularLocation>
        <location evidence="2">Cytoplasm</location>
        <location evidence="2">Cytoskeleton</location>
    </subcellularLocation>
</comment>
<evidence type="ECO:0000256" key="2">
    <source>
        <dbReference type="ARBA" id="ARBA00004245"/>
    </source>
</evidence>
<keyword evidence="11" id="KW-0966">Cell projection</keyword>
<reference evidence="16" key="1">
    <citation type="submission" date="2025-08" db="UniProtKB">
        <authorList>
            <consortium name="Ensembl"/>
        </authorList>
    </citation>
    <scope>IDENTIFICATION</scope>
</reference>
<dbReference type="InterPro" id="IPR039308">
    <property type="entry name" value="GAS8"/>
</dbReference>
<dbReference type="Proteomes" id="UP000264800">
    <property type="component" value="Unplaced"/>
</dbReference>
<keyword evidence="17" id="KW-1185">Reference proteome</keyword>
<dbReference type="GO" id="GO:0030317">
    <property type="term" value="P:flagellated sperm motility"/>
    <property type="evidence" value="ECO:0007669"/>
    <property type="project" value="TreeGrafter"/>
</dbReference>
<feature type="coiled-coil region" evidence="13">
    <location>
        <begin position="313"/>
        <end position="415"/>
    </location>
</feature>
<evidence type="ECO:0000256" key="13">
    <source>
        <dbReference type="SAM" id="Coils"/>
    </source>
</evidence>
<evidence type="ECO:0000259" key="15">
    <source>
        <dbReference type="Pfam" id="PF13851"/>
    </source>
</evidence>
<feature type="region of interest" description="Disordered" evidence="14">
    <location>
        <begin position="1"/>
        <end position="32"/>
    </location>
</feature>
<dbReference type="PANTHER" id="PTHR31543">
    <property type="entry name" value="DYNEIN REGULATORY COMPLEX SUBUNIT 4"/>
    <property type="match status" value="1"/>
</dbReference>
<dbReference type="STRING" id="37003.ENSKMAP00000012255"/>
<dbReference type="GO" id="GO:0031514">
    <property type="term" value="C:motile cilium"/>
    <property type="evidence" value="ECO:0007669"/>
    <property type="project" value="UniProtKB-SubCell"/>
</dbReference>
<evidence type="ECO:0000256" key="1">
    <source>
        <dbReference type="ARBA" id="ARBA00004230"/>
    </source>
</evidence>